<protein>
    <submittedName>
        <fullName evidence="1">Uncharacterized protein</fullName>
    </submittedName>
</protein>
<name>A0A699RSD2_TANCI</name>
<sequence length="66" mass="7242">AKDVVIATIVREKRSYVEAFIPEDKSIAPKDKAVVVKAEADACCTVKHIVVKRVNAHVRERAAAEV</sequence>
<reference evidence="1" key="1">
    <citation type="journal article" date="2019" name="Sci. Rep.">
        <title>Draft genome of Tanacetum cinerariifolium, the natural source of mosquito coil.</title>
        <authorList>
            <person name="Yamashiro T."/>
            <person name="Shiraishi A."/>
            <person name="Satake H."/>
            <person name="Nakayama K."/>
        </authorList>
    </citation>
    <scope>NUCLEOTIDE SEQUENCE</scope>
</reference>
<proteinExistence type="predicted"/>
<feature type="non-terminal residue" evidence="1">
    <location>
        <position position="1"/>
    </location>
</feature>
<organism evidence="1">
    <name type="scientific">Tanacetum cinerariifolium</name>
    <name type="common">Dalmatian daisy</name>
    <name type="synonym">Chrysanthemum cinerariifolium</name>
    <dbReference type="NCBI Taxonomy" id="118510"/>
    <lineage>
        <taxon>Eukaryota</taxon>
        <taxon>Viridiplantae</taxon>
        <taxon>Streptophyta</taxon>
        <taxon>Embryophyta</taxon>
        <taxon>Tracheophyta</taxon>
        <taxon>Spermatophyta</taxon>
        <taxon>Magnoliopsida</taxon>
        <taxon>eudicotyledons</taxon>
        <taxon>Gunneridae</taxon>
        <taxon>Pentapetalae</taxon>
        <taxon>asterids</taxon>
        <taxon>campanulids</taxon>
        <taxon>Asterales</taxon>
        <taxon>Asteraceae</taxon>
        <taxon>Asteroideae</taxon>
        <taxon>Anthemideae</taxon>
        <taxon>Anthemidinae</taxon>
        <taxon>Tanacetum</taxon>
    </lineage>
</organism>
<dbReference type="EMBL" id="BKCJ011121434">
    <property type="protein sequence ID" value="GFC89540.1"/>
    <property type="molecule type" value="Genomic_DNA"/>
</dbReference>
<dbReference type="AlphaFoldDB" id="A0A699RSD2"/>
<accession>A0A699RSD2</accession>
<comment type="caution">
    <text evidence="1">The sequence shown here is derived from an EMBL/GenBank/DDBJ whole genome shotgun (WGS) entry which is preliminary data.</text>
</comment>
<evidence type="ECO:0000313" key="1">
    <source>
        <dbReference type="EMBL" id="GFC89540.1"/>
    </source>
</evidence>
<gene>
    <name evidence="1" type="ORF">Tci_861510</name>
</gene>